<dbReference type="HOGENOM" id="CLU_1278028_0_0_1"/>
<proteinExistence type="predicted"/>
<reference evidence="1 2" key="1">
    <citation type="journal article" date="2014" name="PLoS Genet.">
        <title>Analysis of the Phlebiopsis gigantea genome, transcriptome and secretome provides insight into its pioneer colonization strategies of wood.</title>
        <authorList>
            <person name="Hori C."/>
            <person name="Ishida T."/>
            <person name="Igarashi K."/>
            <person name="Samejima M."/>
            <person name="Suzuki H."/>
            <person name="Master E."/>
            <person name="Ferreira P."/>
            <person name="Ruiz-Duenas F.J."/>
            <person name="Held B."/>
            <person name="Canessa P."/>
            <person name="Larrondo L.F."/>
            <person name="Schmoll M."/>
            <person name="Druzhinina I.S."/>
            <person name="Kubicek C.P."/>
            <person name="Gaskell J.A."/>
            <person name="Kersten P."/>
            <person name="St John F."/>
            <person name="Glasner J."/>
            <person name="Sabat G."/>
            <person name="Splinter BonDurant S."/>
            <person name="Syed K."/>
            <person name="Yadav J."/>
            <person name="Mgbeahuruike A.C."/>
            <person name="Kovalchuk A."/>
            <person name="Asiegbu F.O."/>
            <person name="Lackner G."/>
            <person name="Hoffmeister D."/>
            <person name="Rencoret J."/>
            <person name="Gutierrez A."/>
            <person name="Sun H."/>
            <person name="Lindquist E."/>
            <person name="Barry K."/>
            <person name="Riley R."/>
            <person name="Grigoriev I.V."/>
            <person name="Henrissat B."/>
            <person name="Kues U."/>
            <person name="Berka R.M."/>
            <person name="Martinez A.T."/>
            <person name="Covert S.F."/>
            <person name="Blanchette R.A."/>
            <person name="Cullen D."/>
        </authorList>
    </citation>
    <scope>NUCLEOTIDE SEQUENCE [LARGE SCALE GENOMIC DNA]</scope>
    <source>
        <strain evidence="1 2">11061_1 CR5-6</strain>
    </source>
</reference>
<dbReference type="EMBL" id="KN840679">
    <property type="protein sequence ID" value="KIP02378.1"/>
    <property type="molecule type" value="Genomic_DNA"/>
</dbReference>
<protein>
    <recommendedName>
        <fullName evidence="3">F-box domain-containing protein</fullName>
    </recommendedName>
</protein>
<evidence type="ECO:0008006" key="3">
    <source>
        <dbReference type="Google" id="ProtNLM"/>
    </source>
</evidence>
<sequence>MARDKPQGPRCTREAILPQELIDYVMDFLHDDRASLRVCTLVSHTWLPAGRLHLFSDHLVRVGAANVFDFLRWSRSCEFGPQYVRSVRFGEGSPRTGYIPVTKTPFIDLLARLTHIEHLAFTYVRFESEEGAGGPSESHNDPTTRRFALKTLTILDGCDTDSRFFNLATFFGIFRSVGRLDIRSTKNIGVEAMTLLARALPPIDGVHSVVRHRQQS</sequence>
<organism evidence="1 2">
    <name type="scientific">Phlebiopsis gigantea (strain 11061_1 CR5-6)</name>
    <name type="common">White-rot fungus</name>
    <name type="synonym">Peniophora gigantea</name>
    <dbReference type="NCBI Taxonomy" id="745531"/>
    <lineage>
        <taxon>Eukaryota</taxon>
        <taxon>Fungi</taxon>
        <taxon>Dikarya</taxon>
        <taxon>Basidiomycota</taxon>
        <taxon>Agaricomycotina</taxon>
        <taxon>Agaricomycetes</taxon>
        <taxon>Polyporales</taxon>
        <taxon>Phanerochaetaceae</taxon>
        <taxon>Phlebiopsis</taxon>
    </lineage>
</organism>
<evidence type="ECO:0000313" key="2">
    <source>
        <dbReference type="Proteomes" id="UP000053257"/>
    </source>
</evidence>
<evidence type="ECO:0000313" key="1">
    <source>
        <dbReference type="EMBL" id="KIP02378.1"/>
    </source>
</evidence>
<gene>
    <name evidence="1" type="ORF">PHLGIDRAFT_297748</name>
</gene>
<name>A0A0C3PBN2_PHLG1</name>
<dbReference type="OrthoDB" id="2744824at2759"/>
<dbReference type="Proteomes" id="UP000053257">
    <property type="component" value="Unassembled WGS sequence"/>
</dbReference>
<accession>A0A0C3PBN2</accession>
<dbReference type="AlphaFoldDB" id="A0A0C3PBN2"/>
<keyword evidence="2" id="KW-1185">Reference proteome</keyword>